<keyword evidence="3" id="KW-1185">Reference proteome</keyword>
<dbReference type="EMBL" id="BEZZ01000019">
    <property type="protein sequence ID" value="GCC22910.1"/>
    <property type="molecule type" value="Genomic_DNA"/>
</dbReference>
<evidence type="ECO:0000256" key="1">
    <source>
        <dbReference type="SAM" id="SignalP"/>
    </source>
</evidence>
<feature type="chain" id="PRO_5019003711" evidence="1">
    <location>
        <begin position="33"/>
        <end position="66"/>
    </location>
</feature>
<name>A0A401RXN1_CHIPU</name>
<proteinExistence type="predicted"/>
<feature type="signal peptide" evidence="1">
    <location>
        <begin position="1"/>
        <end position="32"/>
    </location>
</feature>
<dbReference type="OrthoDB" id="9428842at2759"/>
<dbReference type="AlphaFoldDB" id="A0A401RXN1"/>
<protein>
    <submittedName>
        <fullName evidence="2">Uncharacterized protein</fullName>
    </submittedName>
</protein>
<dbReference type="Proteomes" id="UP000287033">
    <property type="component" value="Unassembled WGS sequence"/>
</dbReference>
<accession>A0A401RXN1</accession>
<organism evidence="2 3">
    <name type="scientific">Chiloscyllium punctatum</name>
    <name type="common">Brownbanded bambooshark</name>
    <name type="synonym">Hemiscyllium punctatum</name>
    <dbReference type="NCBI Taxonomy" id="137246"/>
    <lineage>
        <taxon>Eukaryota</taxon>
        <taxon>Metazoa</taxon>
        <taxon>Chordata</taxon>
        <taxon>Craniata</taxon>
        <taxon>Vertebrata</taxon>
        <taxon>Chondrichthyes</taxon>
        <taxon>Elasmobranchii</taxon>
        <taxon>Galeomorphii</taxon>
        <taxon>Galeoidea</taxon>
        <taxon>Orectolobiformes</taxon>
        <taxon>Hemiscylliidae</taxon>
        <taxon>Chiloscyllium</taxon>
    </lineage>
</organism>
<evidence type="ECO:0000313" key="3">
    <source>
        <dbReference type="Proteomes" id="UP000287033"/>
    </source>
</evidence>
<evidence type="ECO:0000313" key="2">
    <source>
        <dbReference type="EMBL" id="GCC22910.1"/>
    </source>
</evidence>
<gene>
    <name evidence="2" type="ORF">chiPu_0001301</name>
</gene>
<keyword evidence="1" id="KW-0732">Signal</keyword>
<sequence length="66" mass="7406">MPGSPFETTAWTLFRFLLVCPAIKGPAVLVEGAEFLPEFTLIRRESYPEEPLGDVLNHKSEDQVSK</sequence>
<comment type="caution">
    <text evidence="2">The sequence shown here is derived from an EMBL/GenBank/DDBJ whole genome shotgun (WGS) entry which is preliminary data.</text>
</comment>
<reference evidence="2 3" key="1">
    <citation type="journal article" date="2018" name="Nat. Ecol. Evol.">
        <title>Shark genomes provide insights into elasmobranch evolution and the origin of vertebrates.</title>
        <authorList>
            <person name="Hara Y"/>
            <person name="Yamaguchi K"/>
            <person name="Onimaru K"/>
            <person name="Kadota M"/>
            <person name="Koyanagi M"/>
            <person name="Keeley SD"/>
            <person name="Tatsumi K"/>
            <person name="Tanaka K"/>
            <person name="Motone F"/>
            <person name="Kageyama Y"/>
            <person name="Nozu R"/>
            <person name="Adachi N"/>
            <person name="Nishimura O"/>
            <person name="Nakagawa R"/>
            <person name="Tanegashima C"/>
            <person name="Kiyatake I"/>
            <person name="Matsumoto R"/>
            <person name="Murakumo K"/>
            <person name="Nishida K"/>
            <person name="Terakita A"/>
            <person name="Kuratani S"/>
            <person name="Sato K"/>
            <person name="Hyodo S Kuraku.S."/>
        </authorList>
    </citation>
    <scope>NUCLEOTIDE SEQUENCE [LARGE SCALE GENOMIC DNA]</scope>
</reference>